<dbReference type="EMBL" id="JBHUOX010000002">
    <property type="protein sequence ID" value="MFD2999341.1"/>
    <property type="molecule type" value="Genomic_DNA"/>
</dbReference>
<dbReference type="SMART" id="SM00564">
    <property type="entry name" value="PQQ"/>
    <property type="match status" value="5"/>
</dbReference>
<organism evidence="11 12">
    <name type="scientific">Pontibacter toksunensis</name>
    <dbReference type="NCBI Taxonomy" id="1332631"/>
    <lineage>
        <taxon>Bacteria</taxon>
        <taxon>Pseudomonadati</taxon>
        <taxon>Bacteroidota</taxon>
        <taxon>Cytophagia</taxon>
        <taxon>Cytophagales</taxon>
        <taxon>Hymenobacteraceae</taxon>
        <taxon>Pontibacter</taxon>
    </lineage>
</organism>
<evidence type="ECO:0000256" key="1">
    <source>
        <dbReference type="ARBA" id="ARBA00001931"/>
    </source>
</evidence>
<dbReference type="InterPro" id="IPR036909">
    <property type="entry name" value="Cyt_c-like_dom_sf"/>
</dbReference>
<keyword evidence="12" id="KW-1185">Reference proteome</keyword>
<dbReference type="Gene3D" id="2.140.10.10">
    <property type="entry name" value="Quinoprotein alcohol dehydrogenase-like superfamily"/>
    <property type="match status" value="2"/>
</dbReference>
<evidence type="ECO:0000256" key="5">
    <source>
        <dbReference type="ARBA" id="ARBA00022729"/>
    </source>
</evidence>
<dbReference type="Proteomes" id="UP001597641">
    <property type="component" value="Unassembled WGS sequence"/>
</dbReference>
<evidence type="ECO:0000259" key="10">
    <source>
        <dbReference type="PROSITE" id="PS51007"/>
    </source>
</evidence>
<gene>
    <name evidence="11" type="ORF">ACFS7Z_03125</name>
</gene>
<accession>A0ABW6BP39</accession>
<protein>
    <submittedName>
        <fullName evidence="11">PQQ-binding-like beta-propeller repeat protein</fullName>
    </submittedName>
</protein>
<proteinExistence type="inferred from homology"/>
<keyword evidence="3 8" id="KW-0349">Heme</keyword>
<dbReference type="InterPro" id="IPR018391">
    <property type="entry name" value="PQQ_b-propeller_rpt"/>
</dbReference>
<dbReference type="Gene3D" id="1.10.760.10">
    <property type="entry name" value="Cytochrome c-like domain"/>
    <property type="match status" value="1"/>
</dbReference>
<evidence type="ECO:0000313" key="12">
    <source>
        <dbReference type="Proteomes" id="UP001597641"/>
    </source>
</evidence>
<feature type="domain" description="Cytochrome c" evidence="10">
    <location>
        <begin position="495"/>
        <end position="572"/>
    </location>
</feature>
<name>A0ABW6BP39_9BACT</name>
<keyword evidence="5 9" id="KW-0732">Signal</keyword>
<dbReference type="InterPro" id="IPR002372">
    <property type="entry name" value="PQQ_rpt_dom"/>
</dbReference>
<dbReference type="PROSITE" id="PS51007">
    <property type="entry name" value="CYTC"/>
    <property type="match status" value="1"/>
</dbReference>
<comment type="similarity">
    <text evidence="2">Belongs to the bacterial PQQ dehydrogenase family.</text>
</comment>
<feature type="chain" id="PRO_5046283212" evidence="9">
    <location>
        <begin position="23"/>
        <end position="747"/>
    </location>
</feature>
<evidence type="ECO:0000256" key="7">
    <source>
        <dbReference type="ARBA" id="ARBA00023004"/>
    </source>
</evidence>
<dbReference type="SUPFAM" id="SSF50998">
    <property type="entry name" value="Quinoprotein alcohol dehydrogenase-like"/>
    <property type="match status" value="1"/>
</dbReference>
<dbReference type="PANTHER" id="PTHR32303:SF4">
    <property type="entry name" value="QUINOPROTEIN GLUCOSE DEHYDROGENASE"/>
    <property type="match status" value="1"/>
</dbReference>
<dbReference type="SUPFAM" id="SSF46626">
    <property type="entry name" value="Cytochrome c"/>
    <property type="match status" value="1"/>
</dbReference>
<dbReference type="Pfam" id="PF01011">
    <property type="entry name" value="PQQ"/>
    <property type="match status" value="2"/>
</dbReference>
<reference evidence="12" key="1">
    <citation type="journal article" date="2019" name="Int. J. Syst. Evol. Microbiol.">
        <title>The Global Catalogue of Microorganisms (GCM) 10K type strain sequencing project: providing services to taxonomists for standard genome sequencing and annotation.</title>
        <authorList>
            <consortium name="The Broad Institute Genomics Platform"/>
            <consortium name="The Broad Institute Genome Sequencing Center for Infectious Disease"/>
            <person name="Wu L."/>
            <person name="Ma J."/>
        </authorList>
    </citation>
    <scope>NUCLEOTIDE SEQUENCE [LARGE SCALE GENOMIC DNA]</scope>
    <source>
        <strain evidence="12">KCTC 23984</strain>
    </source>
</reference>
<evidence type="ECO:0000256" key="9">
    <source>
        <dbReference type="SAM" id="SignalP"/>
    </source>
</evidence>
<evidence type="ECO:0000256" key="3">
    <source>
        <dbReference type="ARBA" id="ARBA00022617"/>
    </source>
</evidence>
<evidence type="ECO:0000256" key="4">
    <source>
        <dbReference type="ARBA" id="ARBA00022723"/>
    </source>
</evidence>
<dbReference type="InterPro" id="IPR017511">
    <property type="entry name" value="PQQ_mDH"/>
</dbReference>
<keyword evidence="6" id="KW-0560">Oxidoreductase</keyword>
<sequence>MKKKLLWTVLPLAGVLSLSCVKQFTTKHEEEPAGYSGWPAYAGSKAGNRYSSNEQINPGNVHQLQVAWRYSAGDKDPKNRSQIQCNPIVVDGVLFGTSPFLKLFALDAATGEQKWLFDPASAGNNQDGNMAWFHQINRGVVYWESAGGAEKRILYSVGPKLFAVNAADGSLVKSFGIGGFIDLSEGLDREGTEDDYIAGTTPGVIYKDLLIMGMRVTEDGDAAPGHIRAFDVRTGERRWIFHTIPHPGEKGYETWEDPDAWKKIGGANSWAGMSLDEERGIVFVPTGTAGPDFYGGVRKGQNLFANSLLALDAATGKYIWHFQVVHHDLWDRDLPANPNLVTISKGGEKIDAVAQITKHGYVFMFDRVTGKPIFPIVEKPVPTDGLPGEKAWPTQPIPTLPEPFARHKFEEEDVSDLTPETHQQMLEKYRKVQHKEVFYPPTKEGSWIFPGYDGGGEWGGAAVDQESGIMYVNSSEMPWILTMMDVPKEAKKDLSLKGIGKTVYNKYCISCHGTEMKGNGTSIPTLVALNTRMNEDQVNHIIESGRNMMPAFRQIPESERVALIAFLLDSDEKEAHAKLELAKEIGGAEADNIAGVKNIMDDIPYVSTGYHRFLDKNGYPGIKPPWGTLNAVDLNSGKLLWKVPLGEYEELKKKGIPPTGTENYGGPLVTKGGLVFIAATKDNMIRAFDKKTGKVLWEAKLPAAGYATPATYSLNGRQYVVIACGGGKIGSPSGDQYVAFALPESYK</sequence>
<evidence type="ECO:0000256" key="6">
    <source>
        <dbReference type="ARBA" id="ARBA00023002"/>
    </source>
</evidence>
<feature type="signal peptide" evidence="9">
    <location>
        <begin position="1"/>
        <end position="22"/>
    </location>
</feature>
<keyword evidence="7 8" id="KW-0408">Iron</keyword>
<comment type="cofactor">
    <cofactor evidence="1">
        <name>pyrroloquinoline quinone</name>
        <dbReference type="ChEBI" id="CHEBI:58442"/>
    </cofactor>
</comment>
<dbReference type="InterPro" id="IPR009056">
    <property type="entry name" value="Cyt_c-like_dom"/>
</dbReference>
<evidence type="ECO:0000313" key="11">
    <source>
        <dbReference type="EMBL" id="MFD2999341.1"/>
    </source>
</evidence>
<dbReference type="Pfam" id="PF13442">
    <property type="entry name" value="Cytochrome_CBB3"/>
    <property type="match status" value="1"/>
</dbReference>
<evidence type="ECO:0000256" key="2">
    <source>
        <dbReference type="ARBA" id="ARBA00008156"/>
    </source>
</evidence>
<dbReference type="RefSeq" id="WP_377480768.1">
    <property type="nucleotide sequence ID" value="NZ_JBHUOX010000002.1"/>
</dbReference>
<dbReference type="PANTHER" id="PTHR32303">
    <property type="entry name" value="QUINOPROTEIN ALCOHOL DEHYDROGENASE (CYTOCHROME C)"/>
    <property type="match status" value="1"/>
</dbReference>
<dbReference type="PROSITE" id="PS51257">
    <property type="entry name" value="PROKAR_LIPOPROTEIN"/>
    <property type="match status" value="1"/>
</dbReference>
<keyword evidence="4 8" id="KW-0479">Metal-binding</keyword>
<dbReference type="InterPro" id="IPR011047">
    <property type="entry name" value="Quinoprotein_ADH-like_sf"/>
</dbReference>
<dbReference type="CDD" id="cd10280">
    <property type="entry name" value="PQQ_mGDH"/>
    <property type="match status" value="1"/>
</dbReference>
<evidence type="ECO:0000256" key="8">
    <source>
        <dbReference type="PROSITE-ProRule" id="PRU00433"/>
    </source>
</evidence>
<comment type="caution">
    <text evidence="11">The sequence shown here is derived from an EMBL/GenBank/DDBJ whole genome shotgun (WGS) entry which is preliminary data.</text>
</comment>